<dbReference type="RefSeq" id="WP_184538029.1">
    <property type="nucleotide sequence ID" value="NZ_JACHMP010000002.1"/>
</dbReference>
<dbReference type="Proteomes" id="UP000540685">
    <property type="component" value="Unassembled WGS sequence"/>
</dbReference>
<reference evidence="2 3" key="1">
    <citation type="submission" date="2020-08" db="EMBL/GenBank/DDBJ databases">
        <title>Sequencing the genomes of 1000 actinobacteria strains.</title>
        <authorList>
            <person name="Klenk H.-P."/>
        </authorList>
    </citation>
    <scope>NUCLEOTIDE SEQUENCE [LARGE SCALE GENOMIC DNA]</scope>
    <source>
        <strain evidence="2 3">DSM 46887</strain>
    </source>
</reference>
<feature type="compositionally biased region" description="Basic and acidic residues" evidence="1">
    <location>
        <begin position="69"/>
        <end position="82"/>
    </location>
</feature>
<evidence type="ECO:0000313" key="3">
    <source>
        <dbReference type="Proteomes" id="UP000540685"/>
    </source>
</evidence>
<sequence length="82" mass="9427">MFEIRDDLGHRLGQVPTFERAEELLEDLCRAAHAQAVAHGEGTSDLWHRFTVTDTTTGEQVAFRSYNPDPDRPYEPLNQEDR</sequence>
<feature type="region of interest" description="Disordered" evidence="1">
    <location>
        <begin position="59"/>
        <end position="82"/>
    </location>
</feature>
<keyword evidence="3" id="KW-1185">Reference proteome</keyword>
<accession>A0A7W9INU2</accession>
<protein>
    <submittedName>
        <fullName evidence="2">Uncharacterized protein</fullName>
    </submittedName>
</protein>
<dbReference type="EMBL" id="JACHMP010000002">
    <property type="protein sequence ID" value="MBB5823790.1"/>
    <property type="molecule type" value="Genomic_DNA"/>
</dbReference>
<dbReference type="AlphaFoldDB" id="A0A7W9INU2"/>
<evidence type="ECO:0000256" key="1">
    <source>
        <dbReference type="SAM" id="MobiDB-lite"/>
    </source>
</evidence>
<proteinExistence type="predicted"/>
<evidence type="ECO:0000313" key="2">
    <source>
        <dbReference type="EMBL" id="MBB5823790.1"/>
    </source>
</evidence>
<gene>
    <name evidence="2" type="ORF">F4562_006939</name>
</gene>
<organism evidence="2 3">
    <name type="scientific">Streptosporangium becharense</name>
    <dbReference type="NCBI Taxonomy" id="1816182"/>
    <lineage>
        <taxon>Bacteria</taxon>
        <taxon>Bacillati</taxon>
        <taxon>Actinomycetota</taxon>
        <taxon>Actinomycetes</taxon>
        <taxon>Streptosporangiales</taxon>
        <taxon>Streptosporangiaceae</taxon>
        <taxon>Streptosporangium</taxon>
    </lineage>
</organism>
<comment type="caution">
    <text evidence="2">The sequence shown here is derived from an EMBL/GenBank/DDBJ whole genome shotgun (WGS) entry which is preliminary data.</text>
</comment>
<name>A0A7W9INU2_9ACTN</name>